<dbReference type="PANTHER" id="PTHR33711:SF9">
    <property type="entry name" value="PROTOCATECHUATE 3,4-DIOXYGENASE ALPHA CHAIN"/>
    <property type="match status" value="1"/>
</dbReference>
<dbReference type="Gene3D" id="2.60.130.10">
    <property type="entry name" value="Aromatic compound dioxygenase"/>
    <property type="match status" value="1"/>
</dbReference>
<name>A0A233RGU6_9GAMM</name>
<dbReference type="GO" id="GO:0008199">
    <property type="term" value="F:ferric iron binding"/>
    <property type="evidence" value="ECO:0007669"/>
    <property type="project" value="InterPro"/>
</dbReference>
<dbReference type="InterPro" id="IPR000627">
    <property type="entry name" value="Intradiol_dOase_C"/>
</dbReference>
<protein>
    <submittedName>
        <fullName evidence="5">Protocatechuate 3,4-dioxygenase subunit alpha</fullName>
    </submittedName>
</protein>
<gene>
    <name evidence="5" type="primary">pcaG</name>
    <name evidence="5" type="ORF">B6S08_03550</name>
</gene>
<dbReference type="GO" id="GO:0018578">
    <property type="term" value="F:protocatechuate 3,4-dioxygenase activity"/>
    <property type="evidence" value="ECO:0007669"/>
    <property type="project" value="InterPro"/>
</dbReference>
<dbReference type="InterPro" id="IPR012786">
    <property type="entry name" value="Protocat_dOase_a"/>
</dbReference>
<evidence type="ECO:0000313" key="6">
    <source>
        <dbReference type="Proteomes" id="UP000242757"/>
    </source>
</evidence>
<feature type="domain" description="Intradiol ring-cleavage dioxygenases" evidence="4">
    <location>
        <begin position="48"/>
        <end position="76"/>
    </location>
</feature>
<comment type="caution">
    <text evidence="5">The sequence shown here is derived from an EMBL/GenBank/DDBJ whole genome shotgun (WGS) entry which is preliminary data.</text>
</comment>
<dbReference type="Pfam" id="PF00775">
    <property type="entry name" value="Dioxygenase_C"/>
    <property type="match status" value="1"/>
</dbReference>
<dbReference type="InterPro" id="IPR015889">
    <property type="entry name" value="Intradiol_dOase_core"/>
</dbReference>
<dbReference type="PROSITE" id="PS00083">
    <property type="entry name" value="INTRADIOL_DIOXYGENAS"/>
    <property type="match status" value="1"/>
</dbReference>
<dbReference type="PANTHER" id="PTHR33711">
    <property type="entry name" value="DIOXYGENASE, PUTATIVE (AFU_ORTHOLOGUE AFUA_2G02910)-RELATED"/>
    <property type="match status" value="1"/>
</dbReference>
<evidence type="ECO:0000256" key="1">
    <source>
        <dbReference type="ARBA" id="ARBA00007825"/>
    </source>
</evidence>
<dbReference type="SUPFAM" id="SSF49482">
    <property type="entry name" value="Aromatic compound dioxygenase"/>
    <property type="match status" value="1"/>
</dbReference>
<dbReference type="InterPro" id="IPR050770">
    <property type="entry name" value="Intradiol_RC_Dioxygenase"/>
</dbReference>
<dbReference type="Proteomes" id="UP000242757">
    <property type="component" value="Unassembled WGS sequence"/>
</dbReference>
<keyword evidence="6" id="KW-1185">Reference proteome</keyword>
<proteinExistence type="inferred from homology"/>
<keyword evidence="3" id="KW-0560">Oxidoreductase</keyword>
<evidence type="ECO:0000259" key="4">
    <source>
        <dbReference type="PROSITE" id="PS00083"/>
    </source>
</evidence>
<dbReference type="NCBIfam" id="TIGR02423">
    <property type="entry name" value="protocat_alph"/>
    <property type="match status" value="1"/>
</dbReference>
<evidence type="ECO:0000313" key="5">
    <source>
        <dbReference type="EMBL" id="OXY82608.1"/>
    </source>
</evidence>
<accession>A0A233RGU6</accession>
<dbReference type="RefSeq" id="WP_094199387.1">
    <property type="nucleotide sequence ID" value="NZ_NBIM01000001.1"/>
</dbReference>
<dbReference type="AlphaFoldDB" id="A0A233RGU6"/>
<dbReference type="EMBL" id="NBIM01000001">
    <property type="protein sequence ID" value="OXY82608.1"/>
    <property type="molecule type" value="Genomic_DNA"/>
</dbReference>
<evidence type="ECO:0000256" key="2">
    <source>
        <dbReference type="ARBA" id="ARBA00022964"/>
    </source>
</evidence>
<keyword evidence="2 5" id="KW-0223">Dioxygenase</keyword>
<sequence>MTMKQTPSQTVGPYFAYGLTAQQYHYDHGQVAGSQLVRGEVQGERIRLTGKVYDGEGVAIDDAMIEIWQANAAGRFNHPLDQREGRPLDQGFLGFGRCGTGTRDDLSYEFNTVKPGAAQDGHAPFITLVVFLRGLLSHAYTRVYFEDEGSANDVDPVLNKVPAARRHTLIARRSETGTGVEYHFNIHMQGDKETVFFDV</sequence>
<organism evidence="5 6">
    <name type="scientific">Oceanimonas doudoroffii</name>
    <dbReference type="NCBI Taxonomy" id="84158"/>
    <lineage>
        <taxon>Bacteria</taxon>
        <taxon>Pseudomonadati</taxon>
        <taxon>Pseudomonadota</taxon>
        <taxon>Gammaproteobacteria</taxon>
        <taxon>Aeromonadales</taxon>
        <taxon>Aeromonadaceae</taxon>
        <taxon>Oceanimonas</taxon>
    </lineage>
</organism>
<dbReference type="CDD" id="cd03463">
    <property type="entry name" value="3_4-PCD_alpha"/>
    <property type="match status" value="1"/>
</dbReference>
<comment type="similarity">
    <text evidence="1">Belongs to the intradiol ring-cleavage dioxygenase family.</text>
</comment>
<evidence type="ECO:0000256" key="3">
    <source>
        <dbReference type="ARBA" id="ARBA00023002"/>
    </source>
</evidence>
<dbReference type="OrthoDB" id="9805815at2"/>
<reference evidence="5 6" key="1">
    <citation type="submission" date="2017-08" db="EMBL/GenBank/DDBJ databases">
        <title>A Genome Sequence of Oceanimonas doudoroffii ATCC 27123T.</title>
        <authorList>
            <person name="Brennan M.A."/>
            <person name="Maclea K.S."/>
            <person name="Mcclelland W.D."/>
            <person name="Trachtenberg A.M."/>
        </authorList>
    </citation>
    <scope>NUCLEOTIDE SEQUENCE [LARGE SCALE GENOMIC DNA]</scope>
    <source>
        <strain evidence="5 6">ATCC 27123</strain>
    </source>
</reference>